<feature type="signal peptide" evidence="5">
    <location>
        <begin position="1"/>
        <end position="21"/>
    </location>
</feature>
<keyword evidence="4" id="KW-0998">Cell outer membrane</keyword>
<protein>
    <submittedName>
        <fullName evidence="7">Membrane-bound lytic murein transglycosylase F</fullName>
    </submittedName>
</protein>
<keyword evidence="3 5" id="KW-0732">Signal</keyword>
<organism evidence="7">
    <name type="scientific">Candidatus Nitrotoga fabula</name>
    <dbReference type="NCBI Taxonomy" id="2182327"/>
    <lineage>
        <taxon>Bacteria</taxon>
        <taxon>Pseudomonadati</taxon>
        <taxon>Pseudomonadota</taxon>
        <taxon>Betaproteobacteria</taxon>
        <taxon>Nitrosomonadales</taxon>
        <taxon>Gallionellaceae</taxon>
        <taxon>Candidatus Nitrotoga</taxon>
    </lineage>
</organism>
<sequence>MYKFMCLFIAAAARNKLLVSAVLGSLLLPACTPDQPPLKPWREELAVIVLPDGNDTDQRFERHLVTLFAEQLHVQVQFMPLPSGQVMPSLLDRKAHFAAAGLRSNGTDHVQFGPVYQTVREQAVCNGVPVRNMKAFLKKNIAVVSGSAQEAALNEAQKSTPALHWHISENLTVSQLLGEVAEGRLECTIANSEQLALTRNYYPDLDSALEIATPSRLAWAFSPGAAPELLAEAKKFFARIKQDGTLNRILDRYYGHSKRLESGDAVAFITRTRTVLPHIRSLFEEAATLTGLEWQLLAALAYHESHWDPLATSPTNVRGMMMLTEQTADRMGVTNRLDARQSIIGGARYLMQLKEKLPLRIREPDRTWMALAAYNQGLGHLEDARVLAQQQGHNPDRWVGVKKVMPLLAQPAYFKKVRHGYARGGEAVVLVETVRMHHDMLHNLPVGTVPRLIPPHDSGFALKKLK</sequence>
<dbReference type="GO" id="GO:0009279">
    <property type="term" value="C:cell outer membrane"/>
    <property type="evidence" value="ECO:0007669"/>
    <property type="project" value="UniProtKB-SubCell"/>
</dbReference>
<dbReference type="InterPro" id="IPR001638">
    <property type="entry name" value="Solute-binding_3/MltF_N"/>
</dbReference>
<evidence type="ECO:0000256" key="3">
    <source>
        <dbReference type="ARBA" id="ARBA00022729"/>
    </source>
</evidence>
<dbReference type="GO" id="GO:0000270">
    <property type="term" value="P:peptidoglycan metabolic process"/>
    <property type="evidence" value="ECO:0007669"/>
    <property type="project" value="InterPro"/>
</dbReference>
<feature type="chain" id="PRO_5015922093" evidence="5">
    <location>
        <begin position="22"/>
        <end position="466"/>
    </location>
</feature>
<dbReference type="SMART" id="SM00062">
    <property type="entry name" value="PBPb"/>
    <property type="match status" value="1"/>
</dbReference>
<evidence type="ECO:0000256" key="1">
    <source>
        <dbReference type="ARBA" id="ARBA00004339"/>
    </source>
</evidence>
<evidence type="ECO:0000256" key="5">
    <source>
        <dbReference type="SAM" id="SignalP"/>
    </source>
</evidence>
<dbReference type="SUPFAM" id="SSF53850">
    <property type="entry name" value="Periplasmic binding protein-like II"/>
    <property type="match status" value="1"/>
</dbReference>
<dbReference type="SUPFAM" id="SSF53955">
    <property type="entry name" value="Lysozyme-like"/>
    <property type="match status" value="1"/>
</dbReference>
<evidence type="ECO:0000259" key="6">
    <source>
        <dbReference type="SMART" id="SM00062"/>
    </source>
</evidence>
<keyword evidence="4" id="KW-0472">Membrane</keyword>
<gene>
    <name evidence="7" type="primary">mltF</name>
    <name evidence="7" type="ORF">NITFAB_2270</name>
</gene>
<reference evidence="7" key="1">
    <citation type="submission" date="2018-05" db="EMBL/GenBank/DDBJ databases">
        <authorList>
            <person name="Lanie J.A."/>
            <person name="Ng W.-L."/>
            <person name="Kazmierczak K.M."/>
            <person name="Andrzejewski T.M."/>
            <person name="Davidsen T.M."/>
            <person name="Wayne K.J."/>
            <person name="Tettelin H."/>
            <person name="Glass J.I."/>
            <person name="Rusch D."/>
            <person name="Podicherti R."/>
            <person name="Tsui H.-C.T."/>
            <person name="Winkler M.E."/>
        </authorList>
    </citation>
    <scope>NUCLEOTIDE SEQUENCE</scope>
    <source>
        <strain evidence="7">KNB</strain>
    </source>
</reference>
<dbReference type="Pfam" id="PF00497">
    <property type="entry name" value="SBP_bac_3"/>
    <property type="match status" value="1"/>
</dbReference>
<dbReference type="CDD" id="cd01009">
    <property type="entry name" value="PBP2_YfhD_N"/>
    <property type="match status" value="1"/>
</dbReference>
<dbReference type="Gene3D" id="1.10.530.10">
    <property type="match status" value="1"/>
</dbReference>
<dbReference type="PANTHER" id="PTHR35936">
    <property type="entry name" value="MEMBRANE-BOUND LYTIC MUREIN TRANSGLYCOSYLASE F"/>
    <property type="match status" value="1"/>
</dbReference>
<dbReference type="InterPro" id="IPR008258">
    <property type="entry name" value="Transglycosylase_SLT_dom_1"/>
</dbReference>
<dbReference type="GO" id="GO:0008933">
    <property type="term" value="F:peptidoglycan lytic transglycosylase activity"/>
    <property type="evidence" value="ECO:0007669"/>
    <property type="project" value="InterPro"/>
</dbReference>
<dbReference type="NCBIfam" id="NF008112">
    <property type="entry name" value="PRK10859.1"/>
    <property type="match status" value="1"/>
</dbReference>
<dbReference type="Pfam" id="PF01464">
    <property type="entry name" value="SLT"/>
    <property type="match status" value="1"/>
</dbReference>
<comment type="subcellular location">
    <subcellularLocation>
        <location evidence="1">Cell outer membrane</location>
        <topology evidence="1">Peripheral membrane protein</topology>
    </subcellularLocation>
</comment>
<dbReference type="PANTHER" id="PTHR35936:SF32">
    <property type="entry name" value="MEMBRANE-BOUND LYTIC MUREIN TRANSGLYCOSYLASE F"/>
    <property type="match status" value="1"/>
</dbReference>
<evidence type="ECO:0000256" key="4">
    <source>
        <dbReference type="ARBA" id="ARBA00023237"/>
    </source>
</evidence>
<dbReference type="InterPro" id="IPR000189">
    <property type="entry name" value="Transglyc_AS"/>
</dbReference>
<comment type="similarity">
    <text evidence="2">Belongs to the transglycosylase Slt family.</text>
</comment>
<evidence type="ECO:0000313" key="7">
    <source>
        <dbReference type="EMBL" id="SPS06677.1"/>
    </source>
</evidence>
<dbReference type="EMBL" id="LS423452">
    <property type="protein sequence ID" value="SPS06677.1"/>
    <property type="molecule type" value="Genomic_DNA"/>
</dbReference>
<dbReference type="InterPro" id="IPR023346">
    <property type="entry name" value="Lysozyme-like_dom_sf"/>
</dbReference>
<feature type="domain" description="Solute-binding protein family 3/N-terminal" evidence="6">
    <location>
        <begin position="44"/>
        <end position="257"/>
    </location>
</feature>
<dbReference type="PROSITE" id="PS00922">
    <property type="entry name" value="TRANSGLYCOSYLASE"/>
    <property type="match status" value="1"/>
</dbReference>
<dbReference type="Gene3D" id="3.40.190.10">
    <property type="entry name" value="Periplasmic binding protein-like II"/>
    <property type="match status" value="2"/>
</dbReference>
<proteinExistence type="inferred from homology"/>
<dbReference type="AlphaFoldDB" id="A0A2X0QYJ6"/>
<accession>A0A2X0QYJ6</accession>
<name>A0A2X0QYJ6_9PROT</name>
<dbReference type="CDD" id="cd13403">
    <property type="entry name" value="MLTF-like"/>
    <property type="match status" value="1"/>
</dbReference>
<evidence type="ECO:0000256" key="2">
    <source>
        <dbReference type="ARBA" id="ARBA00007734"/>
    </source>
</evidence>